<keyword evidence="3" id="KW-1185">Reference proteome</keyword>
<name>A0A327NVQ3_9BACT</name>
<dbReference type="OrthoDB" id="928137at2"/>
<reference evidence="2 3" key="1">
    <citation type="submission" date="2018-06" db="EMBL/GenBank/DDBJ databases">
        <title>Spirosoma sp. HMF3257 Genome sequencing and assembly.</title>
        <authorList>
            <person name="Kang H."/>
            <person name="Cha I."/>
            <person name="Kim H."/>
            <person name="Kang J."/>
            <person name="Joh K."/>
        </authorList>
    </citation>
    <scope>NUCLEOTIDE SEQUENCE [LARGE SCALE GENOMIC DNA]</scope>
    <source>
        <strain evidence="2 3">HMF3257</strain>
    </source>
</reference>
<dbReference type="NCBIfam" id="TIGR04183">
    <property type="entry name" value="Por_Secre_tail"/>
    <property type="match status" value="1"/>
</dbReference>
<evidence type="ECO:0008006" key="4">
    <source>
        <dbReference type="Google" id="ProtNLM"/>
    </source>
</evidence>
<comment type="caution">
    <text evidence="2">The sequence shown here is derived from an EMBL/GenBank/DDBJ whole genome shotgun (WGS) entry which is preliminary data.</text>
</comment>
<dbReference type="RefSeq" id="WP_111347012.1">
    <property type="nucleotide sequence ID" value="NZ_QLII01000001.1"/>
</dbReference>
<keyword evidence="1" id="KW-0732">Signal</keyword>
<feature type="signal peptide" evidence="1">
    <location>
        <begin position="1"/>
        <end position="18"/>
    </location>
</feature>
<dbReference type="InterPro" id="IPR026444">
    <property type="entry name" value="Secre_tail"/>
</dbReference>
<evidence type="ECO:0000313" key="3">
    <source>
        <dbReference type="Proteomes" id="UP000249016"/>
    </source>
</evidence>
<proteinExistence type="predicted"/>
<protein>
    <recommendedName>
        <fullName evidence="4">T9SS type A sorting domain-containing protein</fullName>
    </recommendedName>
</protein>
<dbReference type="Proteomes" id="UP000249016">
    <property type="component" value="Unassembled WGS sequence"/>
</dbReference>
<sequence>MKKLLLVLLELYSLTSFAQVETYTFSSSDPGNQASKAVTSKDANITSSDITRGAGITPASATSSINASGWISTTQDANDYYEFTLTPNSGYQLNLTGLSLTERRSNSGPTNYLIAYSIGGGAEVPVSTGTLSGTVDAAISTSFSVHTAQPIRFRIYAWGASSAAGTLRLDQSLTVNGAAPLPVKLISFTGQSSNKSVILNWATSWEEKNEGFEILRSTTATSFEKIGFVKGQATTQGLSVYSFTDTNVDESSQLYYYQLRQRDTGGGSELSNIIAVRVQPGSDERTAFVYPNPNQGSFILSANDLAASIITLYNPSGIEVPLTIDRNQGRAKLSIVAGEPIPTGMYLLTLLSSDGVYKQSFKVIVQ</sequence>
<dbReference type="InterPro" id="IPR013783">
    <property type="entry name" value="Ig-like_fold"/>
</dbReference>
<evidence type="ECO:0000313" key="2">
    <source>
        <dbReference type="EMBL" id="RAI76918.1"/>
    </source>
</evidence>
<dbReference type="AlphaFoldDB" id="A0A327NVQ3"/>
<dbReference type="Gene3D" id="2.60.40.10">
    <property type="entry name" value="Immunoglobulins"/>
    <property type="match status" value="1"/>
</dbReference>
<accession>A0A327NVQ3</accession>
<feature type="chain" id="PRO_5016289358" description="T9SS type A sorting domain-containing protein" evidence="1">
    <location>
        <begin position="19"/>
        <end position="366"/>
    </location>
</feature>
<organism evidence="2 3">
    <name type="scientific">Spirosoma telluris</name>
    <dbReference type="NCBI Taxonomy" id="2183553"/>
    <lineage>
        <taxon>Bacteria</taxon>
        <taxon>Pseudomonadati</taxon>
        <taxon>Bacteroidota</taxon>
        <taxon>Cytophagia</taxon>
        <taxon>Cytophagales</taxon>
        <taxon>Cytophagaceae</taxon>
        <taxon>Spirosoma</taxon>
    </lineage>
</organism>
<gene>
    <name evidence="2" type="ORF">HMF3257_27020</name>
</gene>
<dbReference type="EMBL" id="QLII01000001">
    <property type="protein sequence ID" value="RAI76918.1"/>
    <property type="molecule type" value="Genomic_DNA"/>
</dbReference>
<evidence type="ECO:0000256" key="1">
    <source>
        <dbReference type="SAM" id="SignalP"/>
    </source>
</evidence>